<feature type="transmembrane region" description="Helical" evidence="1">
    <location>
        <begin position="152"/>
        <end position="173"/>
    </location>
</feature>
<dbReference type="PANTHER" id="PTHR34475:SF1">
    <property type="entry name" value="CYTOSKELETON PROTEIN RODZ"/>
    <property type="match status" value="1"/>
</dbReference>
<reference evidence="3 4" key="1">
    <citation type="submission" date="2019-07" db="EMBL/GenBank/DDBJ databases">
        <title>Description of 53C-WASEF.</title>
        <authorList>
            <person name="Pitt A."/>
            <person name="Hahn M.W."/>
        </authorList>
    </citation>
    <scope>NUCLEOTIDE SEQUENCE [LARGE SCALE GENOMIC DNA]</scope>
    <source>
        <strain evidence="3 4">53C-WASEF</strain>
    </source>
</reference>
<name>A0A556QK34_9BACT</name>
<evidence type="ECO:0000256" key="1">
    <source>
        <dbReference type="SAM" id="Phobius"/>
    </source>
</evidence>
<protein>
    <submittedName>
        <fullName evidence="3">Helix-turn-helix domain-containing protein</fullName>
    </submittedName>
</protein>
<dbReference type="Proteomes" id="UP000315648">
    <property type="component" value="Unassembled WGS sequence"/>
</dbReference>
<proteinExistence type="predicted"/>
<dbReference type="CDD" id="cd00093">
    <property type="entry name" value="HTH_XRE"/>
    <property type="match status" value="1"/>
</dbReference>
<dbReference type="EMBL" id="VMBG01000002">
    <property type="protein sequence ID" value="TSJ76981.1"/>
    <property type="molecule type" value="Genomic_DNA"/>
</dbReference>
<dbReference type="GO" id="GO:0003677">
    <property type="term" value="F:DNA binding"/>
    <property type="evidence" value="ECO:0007669"/>
    <property type="project" value="InterPro"/>
</dbReference>
<evidence type="ECO:0000313" key="3">
    <source>
        <dbReference type="EMBL" id="TSJ76981.1"/>
    </source>
</evidence>
<dbReference type="AlphaFoldDB" id="A0A556QK34"/>
<gene>
    <name evidence="3" type="ORF">FPL22_12765</name>
</gene>
<dbReference type="InterPro" id="IPR001387">
    <property type="entry name" value="Cro/C1-type_HTH"/>
</dbReference>
<keyword evidence="4" id="KW-1185">Reference proteome</keyword>
<feature type="domain" description="HTH cro/C1-type" evidence="2">
    <location>
        <begin position="8"/>
        <end position="40"/>
    </location>
</feature>
<evidence type="ECO:0000259" key="2">
    <source>
        <dbReference type="PROSITE" id="PS50943"/>
    </source>
</evidence>
<dbReference type="PANTHER" id="PTHR34475">
    <property type="match status" value="1"/>
</dbReference>
<organism evidence="3 4">
    <name type="scientific">Rariglobus hedericola</name>
    <dbReference type="NCBI Taxonomy" id="2597822"/>
    <lineage>
        <taxon>Bacteria</taxon>
        <taxon>Pseudomonadati</taxon>
        <taxon>Verrucomicrobiota</taxon>
        <taxon>Opitutia</taxon>
        <taxon>Opitutales</taxon>
        <taxon>Opitutaceae</taxon>
        <taxon>Rariglobus</taxon>
    </lineage>
</organism>
<dbReference type="InterPro" id="IPR050400">
    <property type="entry name" value="Bact_Cytoskel_RodZ"/>
</dbReference>
<dbReference type="RefSeq" id="WP_144230802.1">
    <property type="nucleotide sequence ID" value="NZ_CBCRVV010000006.1"/>
</dbReference>
<evidence type="ECO:0000313" key="4">
    <source>
        <dbReference type="Proteomes" id="UP000315648"/>
    </source>
</evidence>
<accession>A0A556QK34</accession>
<dbReference type="PROSITE" id="PS50943">
    <property type="entry name" value="HTH_CROC1"/>
    <property type="match status" value="1"/>
</dbReference>
<keyword evidence="1" id="KW-0812">Transmembrane</keyword>
<sequence length="268" mass="28913">MQTIGERLEEARKRKGISIREAAEATKIRGDYLHKYENNQFDIKLPEIYVRGFLRTYATYLKLSGDKIINDYHALGLGDAAKNGRAINREVYGRMDISVATAKAGNVGEAPSAAAAAMTPGADVVPNDKNPATFRPRAPGGLNLDPNLILKGSALVCGVIVLVLLLIWGIGALTGPKADKIPWVQPQAGERALGIVATANTELVSVTDSSGTVLYRGPVKAGETKLIPWNQALVLTTQTPQNIQIDHRGNRFPLKDVTTPMRAPKPNE</sequence>
<dbReference type="SUPFAM" id="SSF47413">
    <property type="entry name" value="lambda repressor-like DNA-binding domains"/>
    <property type="match status" value="1"/>
</dbReference>
<dbReference type="SMART" id="SM00530">
    <property type="entry name" value="HTH_XRE"/>
    <property type="match status" value="1"/>
</dbReference>
<keyword evidence="1" id="KW-1133">Transmembrane helix</keyword>
<comment type="caution">
    <text evidence="3">The sequence shown here is derived from an EMBL/GenBank/DDBJ whole genome shotgun (WGS) entry which is preliminary data.</text>
</comment>
<keyword evidence="1" id="KW-0472">Membrane</keyword>
<dbReference type="OrthoDB" id="9797543at2"/>
<dbReference type="Gene3D" id="1.10.260.40">
    <property type="entry name" value="lambda repressor-like DNA-binding domains"/>
    <property type="match status" value="1"/>
</dbReference>
<dbReference type="Pfam" id="PF13413">
    <property type="entry name" value="HTH_25"/>
    <property type="match status" value="1"/>
</dbReference>
<dbReference type="InterPro" id="IPR010982">
    <property type="entry name" value="Lambda_DNA-bd_dom_sf"/>
</dbReference>